<gene>
    <name evidence="9" type="ORF">C5O18_01710</name>
</gene>
<evidence type="ECO:0000313" key="10">
    <source>
        <dbReference type="Proteomes" id="UP000243900"/>
    </source>
</evidence>
<evidence type="ECO:0000256" key="3">
    <source>
        <dbReference type="ARBA" id="ARBA00022679"/>
    </source>
</evidence>
<keyword evidence="7" id="KW-0472">Membrane</keyword>
<keyword evidence="10" id="KW-1185">Reference proteome</keyword>
<evidence type="ECO:0000256" key="5">
    <source>
        <dbReference type="ARBA" id="ARBA00023315"/>
    </source>
</evidence>
<keyword evidence="5 9" id="KW-0012">Acyltransferase</keyword>
<dbReference type="AlphaFoldDB" id="A0A2P6AUK4"/>
<keyword evidence="7" id="KW-1133">Transmembrane helix</keyword>
<evidence type="ECO:0000256" key="1">
    <source>
        <dbReference type="ARBA" id="ARBA00005189"/>
    </source>
</evidence>
<name>A0A2P6AUK4_9GAMM</name>
<reference evidence="10" key="1">
    <citation type="submission" date="2018-02" db="EMBL/GenBank/DDBJ databases">
        <title>Genome sequencing of Solimonas sp. HR-BB.</title>
        <authorList>
            <person name="Lee Y."/>
            <person name="Jeon C.O."/>
        </authorList>
    </citation>
    <scope>NUCLEOTIDE SEQUENCE [LARGE SCALE GENOMIC DNA]</scope>
    <source>
        <strain evidence="10">HR-E</strain>
    </source>
</reference>
<comment type="caution">
    <text evidence="9">The sequence shown here is derived from an EMBL/GenBank/DDBJ whole genome shotgun (WGS) entry which is preliminary data.</text>
</comment>
<dbReference type="PANTHER" id="PTHR10434:SF64">
    <property type="entry name" value="1-ACYL-SN-GLYCEROL-3-PHOSPHATE ACYLTRANSFERASE-RELATED"/>
    <property type="match status" value="1"/>
</dbReference>
<proteinExistence type="predicted"/>
<dbReference type="EMBL" id="PTQZ01000017">
    <property type="protein sequence ID" value="PQA50812.1"/>
    <property type="molecule type" value="Genomic_DNA"/>
</dbReference>
<protein>
    <submittedName>
        <fullName evidence="9">1-acyl-sn-glycerol-3-phosphate acyltransferase</fullName>
    </submittedName>
</protein>
<keyword evidence="2" id="KW-0444">Lipid biosynthesis</keyword>
<dbReference type="CDD" id="cd07989">
    <property type="entry name" value="LPLAT_AGPAT-like"/>
    <property type="match status" value="1"/>
</dbReference>
<feature type="transmembrane region" description="Helical" evidence="7">
    <location>
        <begin position="12"/>
        <end position="31"/>
    </location>
</feature>
<feature type="domain" description="Phospholipid/glycerol acyltransferase" evidence="8">
    <location>
        <begin position="67"/>
        <end position="178"/>
    </location>
</feature>
<dbReference type="GO" id="GO:0003841">
    <property type="term" value="F:1-acylglycerol-3-phosphate O-acyltransferase activity"/>
    <property type="evidence" value="ECO:0007669"/>
    <property type="project" value="TreeGrafter"/>
</dbReference>
<dbReference type="SUPFAM" id="SSF69593">
    <property type="entry name" value="Glycerol-3-phosphate (1)-acyltransferase"/>
    <property type="match status" value="1"/>
</dbReference>
<organism evidence="9 10">
    <name type="scientific">Amnimonas aquatica</name>
    <dbReference type="NCBI Taxonomy" id="2094561"/>
    <lineage>
        <taxon>Bacteria</taxon>
        <taxon>Pseudomonadati</taxon>
        <taxon>Pseudomonadota</taxon>
        <taxon>Gammaproteobacteria</taxon>
        <taxon>Moraxellales</taxon>
        <taxon>Moraxellaceae</taxon>
        <taxon>Amnimonas</taxon>
    </lineage>
</organism>
<accession>A0A2P6AUK4</accession>
<dbReference type="PANTHER" id="PTHR10434">
    <property type="entry name" value="1-ACYL-SN-GLYCEROL-3-PHOSPHATE ACYLTRANSFERASE"/>
    <property type="match status" value="1"/>
</dbReference>
<keyword evidence="7" id="KW-0812">Transmembrane</keyword>
<keyword evidence="3 9" id="KW-0808">Transferase</keyword>
<dbReference type="Proteomes" id="UP000243900">
    <property type="component" value="Unassembled WGS sequence"/>
</dbReference>
<evidence type="ECO:0000256" key="2">
    <source>
        <dbReference type="ARBA" id="ARBA00022516"/>
    </source>
</evidence>
<dbReference type="InterPro" id="IPR002123">
    <property type="entry name" value="Plipid/glycerol_acylTrfase"/>
</dbReference>
<keyword evidence="4" id="KW-0443">Lipid metabolism</keyword>
<evidence type="ECO:0000259" key="8">
    <source>
        <dbReference type="SMART" id="SM00563"/>
    </source>
</evidence>
<comment type="pathway">
    <text evidence="1">Lipid metabolism.</text>
</comment>
<dbReference type="SMART" id="SM00563">
    <property type="entry name" value="PlsC"/>
    <property type="match status" value="1"/>
</dbReference>
<feature type="region of interest" description="Disordered" evidence="6">
    <location>
        <begin position="243"/>
        <end position="263"/>
    </location>
</feature>
<sequence length="263" mass="28844">MSLRLLLRLLQVAGHLLLGFVLAFVCGLFFFRHVVWHRPVIAWWLRRLASILNLEVEVQGEPVAAPALWVSNHVSWMDIPVLGGVRAINFLSKAEVARWPLVGRLAQAAGTLFIQRGSGDSEQVRAAMADALRGGRNVLFFPEGTTTDGHNVRRFFPKLFQAAIDAGCPVQPMVICYRDGAGLHPVAPFIGEDALAPHLLHILNGERIRVSVRFLAPEPAAGADARALALHCEEQMRHALLDLHGGSEPPNRLSLEGLHRQAG</sequence>
<evidence type="ECO:0000256" key="7">
    <source>
        <dbReference type="SAM" id="Phobius"/>
    </source>
</evidence>
<dbReference type="Pfam" id="PF01553">
    <property type="entry name" value="Acyltransferase"/>
    <property type="match status" value="1"/>
</dbReference>
<evidence type="ECO:0000256" key="4">
    <source>
        <dbReference type="ARBA" id="ARBA00023098"/>
    </source>
</evidence>
<dbReference type="GO" id="GO:0006654">
    <property type="term" value="P:phosphatidic acid biosynthetic process"/>
    <property type="evidence" value="ECO:0007669"/>
    <property type="project" value="TreeGrafter"/>
</dbReference>
<evidence type="ECO:0000256" key="6">
    <source>
        <dbReference type="SAM" id="MobiDB-lite"/>
    </source>
</evidence>
<evidence type="ECO:0000313" key="9">
    <source>
        <dbReference type="EMBL" id="PQA50812.1"/>
    </source>
</evidence>